<feature type="binding site" evidence="11">
    <location>
        <position position="56"/>
    </location>
    <ligand>
        <name>UMP</name>
        <dbReference type="ChEBI" id="CHEBI:57865"/>
    </ligand>
</feature>
<dbReference type="InterPro" id="IPR001048">
    <property type="entry name" value="Asp/Glu/Uridylate_kinase"/>
</dbReference>
<dbReference type="Proteomes" id="UP000198870">
    <property type="component" value="Unassembled WGS sequence"/>
</dbReference>
<evidence type="ECO:0000256" key="4">
    <source>
        <dbReference type="ARBA" id="ARBA00022490"/>
    </source>
</evidence>
<dbReference type="PIRSF" id="PIRSF005650">
    <property type="entry name" value="Uridylate_kin"/>
    <property type="match status" value="1"/>
</dbReference>
<dbReference type="GO" id="GO:0005737">
    <property type="term" value="C:cytoplasm"/>
    <property type="evidence" value="ECO:0007669"/>
    <property type="project" value="UniProtKB-SubCell"/>
</dbReference>
<evidence type="ECO:0000256" key="7">
    <source>
        <dbReference type="ARBA" id="ARBA00022777"/>
    </source>
</evidence>
<dbReference type="NCBIfam" id="TIGR02075">
    <property type="entry name" value="pyrH_bact"/>
    <property type="match status" value="1"/>
</dbReference>
<dbReference type="HAMAP" id="MF_01220_B">
    <property type="entry name" value="PyrH_B"/>
    <property type="match status" value="1"/>
</dbReference>
<evidence type="ECO:0000313" key="13">
    <source>
        <dbReference type="EMBL" id="SCX78572.1"/>
    </source>
</evidence>
<feature type="binding site" evidence="11">
    <location>
        <begin position="137"/>
        <end position="144"/>
    </location>
    <ligand>
        <name>UMP</name>
        <dbReference type="ChEBI" id="CHEBI:57865"/>
    </ligand>
</feature>
<keyword evidence="4 11" id="KW-0963">Cytoplasm</keyword>
<dbReference type="PANTHER" id="PTHR42833">
    <property type="entry name" value="URIDYLATE KINASE"/>
    <property type="match status" value="1"/>
</dbReference>
<feature type="binding site" evidence="11">
    <location>
        <position position="164"/>
    </location>
    <ligand>
        <name>ATP</name>
        <dbReference type="ChEBI" id="CHEBI:30616"/>
    </ligand>
</feature>
<keyword evidence="5 11" id="KW-0808">Transferase</keyword>
<name>A0A1G5AL20_9BACT</name>
<dbReference type="GO" id="GO:0044210">
    <property type="term" value="P:'de novo' CTP biosynthetic process"/>
    <property type="evidence" value="ECO:0007669"/>
    <property type="project" value="UniProtKB-UniRule"/>
</dbReference>
<accession>A0A1G5AL20</accession>
<feature type="binding site" evidence="11">
    <location>
        <position position="57"/>
    </location>
    <ligand>
        <name>ATP</name>
        <dbReference type="ChEBI" id="CHEBI:30616"/>
    </ligand>
</feature>
<evidence type="ECO:0000256" key="6">
    <source>
        <dbReference type="ARBA" id="ARBA00022741"/>
    </source>
</evidence>
<dbReference type="GO" id="GO:0005524">
    <property type="term" value="F:ATP binding"/>
    <property type="evidence" value="ECO:0007669"/>
    <property type="project" value="UniProtKB-KW"/>
</dbReference>
<evidence type="ECO:0000256" key="8">
    <source>
        <dbReference type="ARBA" id="ARBA00022840"/>
    </source>
</evidence>
<evidence type="ECO:0000256" key="3">
    <source>
        <dbReference type="ARBA" id="ARBA00007614"/>
    </source>
</evidence>
<proteinExistence type="inferred from homology"/>
<keyword evidence="9 11" id="KW-0665">Pyrimidine biosynthesis</keyword>
<feature type="binding site" evidence="11">
    <location>
        <position position="76"/>
    </location>
    <ligand>
        <name>UMP</name>
        <dbReference type="ChEBI" id="CHEBI:57865"/>
    </ligand>
</feature>
<comment type="activity regulation">
    <text evidence="11">Inhibited by UTP.</text>
</comment>
<keyword evidence="14" id="KW-1185">Reference proteome</keyword>
<keyword evidence="8 11" id="KW-0067">ATP-binding</keyword>
<dbReference type="RefSeq" id="WP_092207499.1">
    <property type="nucleotide sequence ID" value="NZ_FMUX01000001.1"/>
</dbReference>
<dbReference type="PANTHER" id="PTHR42833:SF4">
    <property type="entry name" value="URIDYLATE KINASE PUMPKIN, CHLOROPLASTIC"/>
    <property type="match status" value="1"/>
</dbReference>
<evidence type="ECO:0000259" key="12">
    <source>
        <dbReference type="Pfam" id="PF00696"/>
    </source>
</evidence>
<evidence type="ECO:0000256" key="10">
    <source>
        <dbReference type="ARBA" id="ARBA00047767"/>
    </source>
</evidence>
<evidence type="ECO:0000313" key="14">
    <source>
        <dbReference type="Proteomes" id="UP000198870"/>
    </source>
</evidence>
<gene>
    <name evidence="11" type="primary">pyrH</name>
    <name evidence="13" type="ORF">SAMN05216233_101271</name>
</gene>
<dbReference type="AlphaFoldDB" id="A0A1G5AL20"/>
<comment type="subunit">
    <text evidence="11">Homohexamer.</text>
</comment>
<dbReference type="Gene3D" id="3.40.1160.10">
    <property type="entry name" value="Acetylglutamate kinase-like"/>
    <property type="match status" value="1"/>
</dbReference>
<dbReference type="EC" id="2.7.4.22" evidence="11"/>
<reference evidence="13 14" key="1">
    <citation type="submission" date="2016-10" db="EMBL/GenBank/DDBJ databases">
        <authorList>
            <person name="de Groot N.N."/>
        </authorList>
    </citation>
    <scope>NUCLEOTIDE SEQUENCE [LARGE SCALE GENOMIC DNA]</scope>
    <source>
        <strain evidence="13 14">AA1</strain>
    </source>
</reference>
<dbReference type="InterPro" id="IPR015963">
    <property type="entry name" value="Uridylate_kinase_bac"/>
</dbReference>
<evidence type="ECO:0000256" key="2">
    <source>
        <dbReference type="ARBA" id="ARBA00004791"/>
    </source>
</evidence>
<dbReference type="InterPro" id="IPR036393">
    <property type="entry name" value="AceGlu_kinase-like_sf"/>
</dbReference>
<dbReference type="UniPathway" id="UPA00159">
    <property type="reaction ID" value="UER00275"/>
</dbReference>
<dbReference type="EMBL" id="FMUX01000001">
    <property type="protein sequence ID" value="SCX78572.1"/>
    <property type="molecule type" value="Genomic_DNA"/>
</dbReference>
<comment type="catalytic activity">
    <reaction evidence="10 11">
        <text>UMP + ATP = UDP + ADP</text>
        <dbReference type="Rhea" id="RHEA:24400"/>
        <dbReference type="ChEBI" id="CHEBI:30616"/>
        <dbReference type="ChEBI" id="CHEBI:57865"/>
        <dbReference type="ChEBI" id="CHEBI:58223"/>
        <dbReference type="ChEBI" id="CHEBI:456216"/>
        <dbReference type="EC" id="2.7.4.22"/>
    </reaction>
</comment>
<organism evidence="13 14">
    <name type="scientific">Desulfoluna spongiiphila</name>
    <dbReference type="NCBI Taxonomy" id="419481"/>
    <lineage>
        <taxon>Bacteria</taxon>
        <taxon>Pseudomonadati</taxon>
        <taxon>Thermodesulfobacteriota</taxon>
        <taxon>Desulfobacteria</taxon>
        <taxon>Desulfobacterales</taxon>
        <taxon>Desulfolunaceae</taxon>
        <taxon>Desulfoluna</taxon>
    </lineage>
</organism>
<protein>
    <recommendedName>
        <fullName evidence="11">Uridylate kinase</fullName>
        <shortName evidence="11">UK</shortName>
        <ecNumber evidence="11">2.7.4.22</ecNumber>
    </recommendedName>
    <alternativeName>
        <fullName evidence="11">Uridine monophosphate kinase</fullName>
        <shortName evidence="11">UMP kinase</shortName>
        <shortName evidence="11">UMPK</shortName>
    </alternativeName>
</protein>
<dbReference type="OrthoDB" id="9807458at2"/>
<feature type="binding site" evidence="11">
    <location>
        <position position="170"/>
    </location>
    <ligand>
        <name>ATP</name>
        <dbReference type="ChEBI" id="CHEBI:30616"/>
    </ligand>
</feature>
<keyword evidence="6 11" id="KW-0547">Nucleotide-binding</keyword>
<sequence length="241" mass="25972">MTAAKPAFKRVLLKLSGEALMGDQSFGISPDMMKYVAEEVKSIHELGVEVAIVVGGGNIFRGIAASSYGMDRAPADHMGMLATVINSIALSGALEKIGIPTRVQSAISMHEVAEPFILRRAVRHLEKGRAVIFAAGTGSPYFTTDTAAVLRAQEIHAELLMKATKVDGIYDKDPVKDKDATFFPRVKYMEVLEKQLNVMDMTAISLAMDNNLPLSVFNLSGKGNIFKVVTGAKDIGTLIDN</sequence>
<comment type="caution">
    <text evidence="11">Lacks conserved residue(s) required for the propagation of feature annotation.</text>
</comment>
<evidence type="ECO:0000256" key="5">
    <source>
        <dbReference type="ARBA" id="ARBA00022679"/>
    </source>
</evidence>
<dbReference type="SUPFAM" id="SSF53633">
    <property type="entry name" value="Carbamate kinase-like"/>
    <property type="match status" value="1"/>
</dbReference>
<comment type="subcellular location">
    <subcellularLocation>
        <location evidence="1 11">Cytoplasm</location>
    </subcellularLocation>
</comment>
<dbReference type="GO" id="GO:0006225">
    <property type="term" value="P:UDP biosynthetic process"/>
    <property type="evidence" value="ECO:0007669"/>
    <property type="project" value="TreeGrafter"/>
</dbReference>
<keyword evidence="7 11" id="KW-0418">Kinase</keyword>
<feature type="binding site" evidence="11">
    <location>
        <position position="61"/>
    </location>
    <ligand>
        <name>ATP</name>
        <dbReference type="ChEBI" id="CHEBI:30616"/>
    </ligand>
</feature>
<dbReference type="InterPro" id="IPR011817">
    <property type="entry name" value="Uridylate_kinase"/>
</dbReference>
<dbReference type="GO" id="GO:0033862">
    <property type="term" value="F:UMP kinase activity"/>
    <property type="evidence" value="ECO:0007669"/>
    <property type="project" value="UniProtKB-EC"/>
</dbReference>
<evidence type="ECO:0000256" key="1">
    <source>
        <dbReference type="ARBA" id="ARBA00004496"/>
    </source>
</evidence>
<dbReference type="Pfam" id="PF00696">
    <property type="entry name" value="AA_kinase"/>
    <property type="match status" value="1"/>
</dbReference>
<comment type="similarity">
    <text evidence="3 11">Belongs to the UMP kinase family.</text>
</comment>
<feature type="domain" description="Aspartate/glutamate/uridylate kinase" evidence="12">
    <location>
        <begin position="9"/>
        <end position="218"/>
    </location>
</feature>
<evidence type="ECO:0000256" key="9">
    <source>
        <dbReference type="ARBA" id="ARBA00022975"/>
    </source>
</evidence>
<evidence type="ECO:0000256" key="11">
    <source>
        <dbReference type="HAMAP-Rule" id="MF_01220"/>
    </source>
</evidence>
<dbReference type="FunFam" id="3.40.1160.10:FF:000001">
    <property type="entry name" value="Uridylate kinase"/>
    <property type="match status" value="1"/>
</dbReference>
<feature type="binding site" evidence="11">
    <location>
        <position position="173"/>
    </location>
    <ligand>
        <name>ATP</name>
        <dbReference type="ChEBI" id="CHEBI:30616"/>
    </ligand>
</feature>
<dbReference type="CDD" id="cd04254">
    <property type="entry name" value="AAK_UMPK-PyrH-Ec"/>
    <property type="match status" value="1"/>
</dbReference>
<comment type="pathway">
    <text evidence="2 11">Pyrimidine metabolism; CTP biosynthesis via de novo pathway; UDP from UMP (UMPK route): step 1/1.</text>
</comment>
<feature type="binding site" evidence="11">
    <location>
        <begin position="14"/>
        <end position="17"/>
    </location>
    <ligand>
        <name>ATP</name>
        <dbReference type="ChEBI" id="CHEBI:30616"/>
    </ligand>
</feature>
<comment type="function">
    <text evidence="11">Catalyzes the reversible phosphorylation of UMP to UDP.</text>
</comment>
<dbReference type="STRING" id="419481.SAMN05216233_101271"/>